<evidence type="ECO:0000256" key="5">
    <source>
        <dbReference type="ARBA" id="ARBA00022989"/>
    </source>
</evidence>
<keyword evidence="4 7" id="KW-0812">Transmembrane</keyword>
<dbReference type="Proteomes" id="UP000229383">
    <property type="component" value="Unassembled WGS sequence"/>
</dbReference>
<dbReference type="InterPro" id="IPR023408">
    <property type="entry name" value="MscS_beta-dom_sf"/>
</dbReference>
<dbReference type="GO" id="GO:0008381">
    <property type="term" value="F:mechanosensitive monoatomic ion channel activity"/>
    <property type="evidence" value="ECO:0007669"/>
    <property type="project" value="InterPro"/>
</dbReference>
<dbReference type="InterPro" id="IPR006685">
    <property type="entry name" value="MscS_channel_2nd"/>
</dbReference>
<dbReference type="SUPFAM" id="SSF82861">
    <property type="entry name" value="Mechanosensitive channel protein MscS (YggB), transmembrane region"/>
    <property type="match status" value="1"/>
</dbReference>
<keyword evidence="5 7" id="KW-1133">Transmembrane helix</keyword>
<comment type="subcellular location">
    <subcellularLocation>
        <location evidence="1">Cell membrane</location>
        <topology evidence="1">Multi-pass membrane protein</topology>
    </subcellularLocation>
</comment>
<evidence type="ECO:0000256" key="4">
    <source>
        <dbReference type="ARBA" id="ARBA00022692"/>
    </source>
</evidence>
<organism evidence="11 12">
    <name type="scientific">Candidatus Niyogibacteria bacterium CG10_big_fil_rev_8_21_14_0_10_42_19</name>
    <dbReference type="NCBI Taxonomy" id="1974725"/>
    <lineage>
        <taxon>Bacteria</taxon>
        <taxon>Candidatus Niyogiibacteriota</taxon>
    </lineage>
</organism>
<evidence type="ECO:0000313" key="11">
    <source>
        <dbReference type="EMBL" id="PIR70441.1"/>
    </source>
</evidence>
<gene>
    <name evidence="11" type="ORF">COU46_01360</name>
</gene>
<feature type="transmembrane region" description="Helical" evidence="7">
    <location>
        <begin position="97"/>
        <end position="119"/>
    </location>
</feature>
<accession>A0A2H0TFX3</accession>
<dbReference type="Pfam" id="PF00924">
    <property type="entry name" value="MS_channel_2nd"/>
    <property type="match status" value="1"/>
</dbReference>
<dbReference type="PANTHER" id="PTHR30460">
    <property type="entry name" value="MODERATE CONDUCTANCE MECHANOSENSITIVE CHANNEL YBIO"/>
    <property type="match status" value="1"/>
</dbReference>
<evidence type="ECO:0000256" key="1">
    <source>
        <dbReference type="ARBA" id="ARBA00004651"/>
    </source>
</evidence>
<feature type="transmembrane region" description="Helical" evidence="7">
    <location>
        <begin position="12"/>
        <end position="38"/>
    </location>
</feature>
<dbReference type="Gene3D" id="3.30.70.100">
    <property type="match status" value="1"/>
</dbReference>
<name>A0A2H0TFX3_9BACT</name>
<dbReference type="AlphaFoldDB" id="A0A2H0TFX3"/>
<evidence type="ECO:0000256" key="3">
    <source>
        <dbReference type="ARBA" id="ARBA00022475"/>
    </source>
</evidence>
<dbReference type="Gene3D" id="2.30.30.60">
    <property type="match status" value="1"/>
</dbReference>
<sequence length="286" mass="32570">MLKNILYFWESLIYPWLSAHGIKIGFILAGILVMDYLAHRLVSKLIKQYTNYSYKSRDGQAREKRQNTLEGVFISTLHIIIWLVGVFMILSETGVDTTPLLAGVGVAGIAFGFGGQYLIRDIIAGFFIIMEDQYRNGDVVNIAGIGGLVEDINLRRTVLRDLDGIEHHIPNGEIKTTSNMTKFWSRAHINIGVAYKEKIDTVIEVLNRLGKEMAEDPKWKNDIIKPIQVLGVDDFADSAVVVKVLGDTKPIRQWDVMREFRRRVKNEFDKLGIEIPYPHRVVINEK</sequence>
<dbReference type="InterPro" id="IPR010920">
    <property type="entry name" value="LSM_dom_sf"/>
</dbReference>
<evidence type="ECO:0000259" key="9">
    <source>
        <dbReference type="Pfam" id="PF21082"/>
    </source>
</evidence>
<dbReference type="GO" id="GO:0005886">
    <property type="term" value="C:plasma membrane"/>
    <property type="evidence" value="ECO:0007669"/>
    <property type="project" value="UniProtKB-SubCell"/>
</dbReference>
<dbReference type="PANTHER" id="PTHR30460:SF0">
    <property type="entry name" value="MODERATE CONDUCTANCE MECHANOSENSITIVE CHANNEL YBIO"/>
    <property type="match status" value="1"/>
</dbReference>
<dbReference type="InterPro" id="IPR011014">
    <property type="entry name" value="MscS_channel_TM-2"/>
</dbReference>
<dbReference type="Pfam" id="PF21082">
    <property type="entry name" value="MS_channel_3rd"/>
    <property type="match status" value="1"/>
</dbReference>
<protein>
    <submittedName>
        <fullName evidence="11">Mechanosensitive ion channel family protein</fullName>
    </submittedName>
</protein>
<dbReference type="Pfam" id="PF21088">
    <property type="entry name" value="MS_channel_1st"/>
    <property type="match status" value="1"/>
</dbReference>
<comment type="similarity">
    <text evidence="2">Belongs to the MscS (TC 1.A.23) family.</text>
</comment>
<reference evidence="12" key="1">
    <citation type="submission" date="2017-09" db="EMBL/GenBank/DDBJ databases">
        <title>Depth-based differentiation of microbial function through sediment-hosted aquifers and enrichment of novel symbionts in the deep terrestrial subsurface.</title>
        <authorList>
            <person name="Probst A.J."/>
            <person name="Ladd B."/>
            <person name="Jarett J.K."/>
            <person name="Geller-Mcgrath D.E."/>
            <person name="Sieber C.M.K."/>
            <person name="Emerson J.B."/>
            <person name="Anantharaman K."/>
            <person name="Thomas B.C."/>
            <person name="Malmstrom R."/>
            <person name="Stieglmeier M."/>
            <person name="Klingl A."/>
            <person name="Woyke T."/>
            <person name="Ryan C.M."/>
            <person name="Banfield J.F."/>
        </authorList>
    </citation>
    <scope>NUCLEOTIDE SEQUENCE [LARGE SCALE GENOMIC DNA]</scope>
</reference>
<dbReference type="Gene3D" id="1.10.287.1260">
    <property type="match status" value="1"/>
</dbReference>
<feature type="transmembrane region" description="Helical" evidence="7">
    <location>
        <begin position="72"/>
        <end position="91"/>
    </location>
</feature>
<evidence type="ECO:0000256" key="6">
    <source>
        <dbReference type="ARBA" id="ARBA00023136"/>
    </source>
</evidence>
<keyword evidence="6 7" id="KW-0472">Membrane</keyword>
<feature type="domain" description="Mechanosensitive ion channel transmembrane helices 2/3" evidence="10">
    <location>
        <begin position="79"/>
        <end position="116"/>
    </location>
</feature>
<dbReference type="InterPro" id="IPR011066">
    <property type="entry name" value="MscS_channel_C_sf"/>
</dbReference>
<evidence type="ECO:0000256" key="2">
    <source>
        <dbReference type="ARBA" id="ARBA00008017"/>
    </source>
</evidence>
<evidence type="ECO:0000256" key="7">
    <source>
        <dbReference type="SAM" id="Phobius"/>
    </source>
</evidence>
<evidence type="ECO:0000259" key="8">
    <source>
        <dbReference type="Pfam" id="PF00924"/>
    </source>
</evidence>
<dbReference type="EMBL" id="PFCN01000017">
    <property type="protein sequence ID" value="PIR70441.1"/>
    <property type="molecule type" value="Genomic_DNA"/>
</dbReference>
<comment type="caution">
    <text evidence="11">The sequence shown here is derived from an EMBL/GenBank/DDBJ whole genome shotgun (WGS) entry which is preliminary data.</text>
</comment>
<dbReference type="InterPro" id="IPR045276">
    <property type="entry name" value="YbiO_bact"/>
</dbReference>
<dbReference type="InterPro" id="IPR049142">
    <property type="entry name" value="MS_channel_1st"/>
</dbReference>
<dbReference type="SUPFAM" id="SSF50182">
    <property type="entry name" value="Sm-like ribonucleoproteins"/>
    <property type="match status" value="1"/>
</dbReference>
<feature type="domain" description="Mechanosensitive ion channel MscS C-terminal" evidence="9">
    <location>
        <begin position="189"/>
        <end position="275"/>
    </location>
</feature>
<evidence type="ECO:0000313" key="12">
    <source>
        <dbReference type="Proteomes" id="UP000229383"/>
    </source>
</evidence>
<keyword evidence="3" id="KW-1003">Cell membrane</keyword>
<evidence type="ECO:0000259" key="10">
    <source>
        <dbReference type="Pfam" id="PF21088"/>
    </source>
</evidence>
<dbReference type="SUPFAM" id="SSF82689">
    <property type="entry name" value="Mechanosensitive channel protein MscS (YggB), C-terminal domain"/>
    <property type="match status" value="1"/>
</dbReference>
<dbReference type="InterPro" id="IPR049278">
    <property type="entry name" value="MS_channel_C"/>
</dbReference>
<proteinExistence type="inferred from homology"/>
<feature type="domain" description="Mechanosensitive ion channel MscS" evidence="8">
    <location>
        <begin position="118"/>
        <end position="178"/>
    </location>
</feature>